<dbReference type="GO" id="GO:0009898">
    <property type="term" value="C:cytoplasmic side of plasma membrane"/>
    <property type="evidence" value="ECO:0007669"/>
    <property type="project" value="TreeGrafter"/>
</dbReference>
<proteinExistence type="predicted"/>
<dbReference type="KEGG" id="vab:WPS_10610"/>
<keyword evidence="1" id="KW-0560">Oxidoreductase</keyword>
<dbReference type="InterPro" id="IPR016162">
    <property type="entry name" value="Ald_DH_N"/>
</dbReference>
<dbReference type="NCBIfam" id="TIGR02288">
    <property type="entry name" value="PaaN_2"/>
    <property type="match status" value="1"/>
</dbReference>
<sequence>MTTTLASGADLFAKHRATLDGARDAIRTRGYYSAYPESAKAYGESAMADGKAAFDARLGKTFALTQPTTGATVAPERSPYGIALDVQYPVVDVDALFAAATQAMKAWAAASAETRTGVALEALARLNAHSFELAHAVMHTTGQAYLMAFQAGGPHAQDRALEAVAYAYDEMSRIPASVVWEKPAKPEPLRIEKRFRIVPRGIDLTIGCSTFPTWNAYPGIFASLVTGNAVVVKPHPQAILPLAITLDVLQGTLRDAGFDPQLVTLAVDTPDHLLAKELAQRPEVKLIDYTGSSAFGTWLEKNADALVYTEKAGVNSVVIDSTADFAGMTKNLAMSLVLYSGQMCTTPQNLFVPAVGIAAESGRKSFDEVVAALTQAIDAVLGAPERAVEFLGAIASDATLQRVDAENAKPGVVKRSVALEHPKFPGARVRTPVIAVVDAADRERFSHEAFGPIAYVIRTANTDESLRLATEQARDKGAITAIVHSTDPTVLEKAQRWAREGKVNIAVNLTGSLLVNQSAAFSDYHVTGGNPAGNASLTDAAFVANRFRIIETRTPAA</sequence>
<dbReference type="InterPro" id="IPR015590">
    <property type="entry name" value="Aldehyde_DH_dom"/>
</dbReference>
<evidence type="ECO:0000313" key="5">
    <source>
        <dbReference type="Proteomes" id="UP001317532"/>
    </source>
</evidence>
<dbReference type="InterPro" id="IPR016163">
    <property type="entry name" value="Ald_DH_C"/>
</dbReference>
<dbReference type="Gene3D" id="3.40.605.10">
    <property type="entry name" value="Aldehyde Dehydrogenase, Chain A, domain 1"/>
    <property type="match status" value="1"/>
</dbReference>
<dbReference type="SUPFAM" id="SSF53720">
    <property type="entry name" value="ALDH-like"/>
    <property type="match status" value="1"/>
</dbReference>
<dbReference type="Pfam" id="PF00171">
    <property type="entry name" value="Aldedh"/>
    <property type="match status" value="1"/>
</dbReference>
<reference evidence="4 5" key="1">
    <citation type="journal article" date="2022" name="ISME Commun">
        <title>Vulcanimicrobium alpinus gen. nov. sp. nov., the first cultivated representative of the candidate phylum 'Eremiobacterota', is a metabolically versatile aerobic anoxygenic phototroph.</title>
        <authorList>
            <person name="Yabe S."/>
            <person name="Muto K."/>
            <person name="Abe K."/>
            <person name="Yokota A."/>
            <person name="Staudigel H."/>
            <person name="Tebo B.M."/>
        </authorList>
    </citation>
    <scope>NUCLEOTIDE SEQUENCE [LARGE SCALE GENOMIC DNA]</scope>
    <source>
        <strain evidence="4 5">WC8-2</strain>
    </source>
</reference>
<dbReference type="Proteomes" id="UP001317532">
    <property type="component" value="Chromosome"/>
</dbReference>
<dbReference type="EMBL" id="AP025523">
    <property type="protein sequence ID" value="BDE05785.1"/>
    <property type="molecule type" value="Genomic_DNA"/>
</dbReference>
<keyword evidence="5" id="KW-1185">Reference proteome</keyword>
<evidence type="ECO:0000259" key="3">
    <source>
        <dbReference type="Pfam" id="PF00171"/>
    </source>
</evidence>
<dbReference type="InterPro" id="IPR011975">
    <property type="entry name" value="PaaN_2"/>
</dbReference>
<dbReference type="RefSeq" id="WP_317996807.1">
    <property type="nucleotide sequence ID" value="NZ_AP025523.1"/>
</dbReference>
<dbReference type="GO" id="GO:0010133">
    <property type="term" value="P:L-proline catabolic process to L-glutamate"/>
    <property type="evidence" value="ECO:0007669"/>
    <property type="project" value="TreeGrafter"/>
</dbReference>
<dbReference type="GO" id="GO:0003842">
    <property type="term" value="F:L-glutamate gamma-semialdehyde dehydrogenase activity"/>
    <property type="evidence" value="ECO:0007669"/>
    <property type="project" value="TreeGrafter"/>
</dbReference>
<name>A0AAN1XVJ8_UNVUL</name>
<dbReference type="InterPro" id="IPR050485">
    <property type="entry name" value="Proline_metab_enzyme"/>
</dbReference>
<protein>
    <submittedName>
        <fullName evidence="4">Phenylacetic acid degradation protein PaaN</fullName>
    </submittedName>
</protein>
<evidence type="ECO:0000313" key="4">
    <source>
        <dbReference type="EMBL" id="BDE05785.1"/>
    </source>
</evidence>
<dbReference type="PANTHER" id="PTHR42862:SF1">
    <property type="entry name" value="DELTA-1-PYRROLINE-5-CARBOXYLATE DEHYDROGENASE 2, ISOFORM A-RELATED"/>
    <property type="match status" value="1"/>
</dbReference>
<accession>A0AAN1XVJ8</accession>
<evidence type="ECO:0000256" key="2">
    <source>
        <dbReference type="ARBA" id="ARBA00023027"/>
    </source>
</evidence>
<gene>
    <name evidence="4" type="ORF">WPS_10610</name>
</gene>
<feature type="domain" description="Aldehyde dehydrogenase" evidence="3">
    <location>
        <begin position="91"/>
        <end position="510"/>
    </location>
</feature>
<dbReference type="InterPro" id="IPR016161">
    <property type="entry name" value="Ald_DH/histidinol_DH"/>
</dbReference>
<dbReference type="Gene3D" id="3.40.309.10">
    <property type="entry name" value="Aldehyde Dehydrogenase, Chain A, domain 2"/>
    <property type="match status" value="1"/>
</dbReference>
<keyword evidence="2" id="KW-0520">NAD</keyword>
<dbReference type="PANTHER" id="PTHR42862">
    <property type="entry name" value="DELTA-1-PYRROLINE-5-CARBOXYLATE DEHYDROGENASE 1, ISOFORM A-RELATED"/>
    <property type="match status" value="1"/>
</dbReference>
<evidence type="ECO:0000256" key="1">
    <source>
        <dbReference type="ARBA" id="ARBA00023002"/>
    </source>
</evidence>
<organism evidence="4 5">
    <name type="scientific">Vulcanimicrobium alpinum</name>
    <dbReference type="NCBI Taxonomy" id="3016050"/>
    <lineage>
        <taxon>Bacteria</taxon>
        <taxon>Bacillati</taxon>
        <taxon>Vulcanimicrobiota</taxon>
        <taxon>Vulcanimicrobiia</taxon>
        <taxon>Vulcanimicrobiales</taxon>
        <taxon>Vulcanimicrobiaceae</taxon>
        <taxon>Vulcanimicrobium</taxon>
    </lineage>
</organism>
<dbReference type="AlphaFoldDB" id="A0AAN1XVJ8"/>